<dbReference type="AlphaFoldDB" id="F5YDP1"/>
<dbReference type="SUPFAM" id="SSF103642">
    <property type="entry name" value="Sec-C motif"/>
    <property type="match status" value="1"/>
</dbReference>
<name>F5YDP1_LEAAZ</name>
<dbReference type="SUPFAM" id="SSF54427">
    <property type="entry name" value="NTF2-like"/>
    <property type="match status" value="1"/>
</dbReference>
<sequence>MKNCPCGSGLDFDECCGPYISGVKDPPTAEALMRSRYSAYAGHAIDYIINTCDREEKDAIDVKQTKDWSEKSTWLGLKILSVEKGGIDDLKGVVEFEASYERDGLKDVHHEKARFRKIAGKWLYQDGDIAPVTVVRSGPKVGRNDPCPCGSGKKYKHCHGNSSAASYGANVLPRNTSN</sequence>
<evidence type="ECO:0000313" key="3">
    <source>
        <dbReference type="Proteomes" id="UP000009222"/>
    </source>
</evidence>
<evidence type="ECO:0000313" key="2">
    <source>
        <dbReference type="EMBL" id="AEF81860.1"/>
    </source>
</evidence>
<feature type="domain" description="YchJ-like middle NTF2-like" evidence="1">
    <location>
        <begin position="28"/>
        <end position="127"/>
    </location>
</feature>
<dbReference type="RefSeq" id="WP_015712810.1">
    <property type="nucleotide sequence ID" value="NC_015577.1"/>
</dbReference>
<dbReference type="HOGENOM" id="CLU_099590_0_0_12"/>
<dbReference type="Pfam" id="PF17775">
    <property type="entry name" value="YchJ_M-like"/>
    <property type="match status" value="1"/>
</dbReference>
<reference evidence="3" key="1">
    <citation type="submission" date="2009-12" db="EMBL/GenBank/DDBJ databases">
        <title>Complete sequence of Treponema azotonutricium strain ZAS-9.</title>
        <authorList>
            <person name="Tetu S.G."/>
            <person name="Matson E."/>
            <person name="Ren Q."/>
            <person name="Seshadri R."/>
            <person name="Elbourne L."/>
            <person name="Hassan K.A."/>
            <person name="Durkin A."/>
            <person name="Radune D."/>
            <person name="Mohamoud Y."/>
            <person name="Shay R."/>
            <person name="Jin S."/>
            <person name="Zhang X."/>
            <person name="Lucey K."/>
            <person name="Ballor N.R."/>
            <person name="Ottesen E."/>
            <person name="Rosenthal R."/>
            <person name="Allen A."/>
            <person name="Leadbetter J.R."/>
            <person name="Paulsen I.T."/>
        </authorList>
    </citation>
    <scope>NUCLEOTIDE SEQUENCE [LARGE SCALE GENOMIC DNA]</scope>
    <source>
        <strain evidence="3">ATCC BAA-888 / DSM 13862 / ZAS-9</strain>
    </source>
</reference>
<dbReference type="eggNOG" id="COG3012">
    <property type="taxonomic scope" value="Bacteria"/>
</dbReference>
<dbReference type="STRING" id="545695.TREAZ_2724"/>
<dbReference type="InterPro" id="IPR048469">
    <property type="entry name" value="YchJ-like_M"/>
</dbReference>
<dbReference type="PANTHER" id="PTHR33747:SF1">
    <property type="entry name" value="ADENYLATE CYCLASE-ASSOCIATED CAP C-TERMINAL DOMAIN-CONTAINING PROTEIN"/>
    <property type="match status" value="1"/>
</dbReference>
<keyword evidence="3" id="KW-1185">Reference proteome</keyword>
<dbReference type="EMBL" id="CP001841">
    <property type="protein sequence ID" value="AEF81860.1"/>
    <property type="molecule type" value="Genomic_DNA"/>
</dbReference>
<dbReference type="Pfam" id="PF02810">
    <property type="entry name" value="SEC-C"/>
    <property type="match status" value="2"/>
</dbReference>
<dbReference type="InterPro" id="IPR032710">
    <property type="entry name" value="NTF2-like_dom_sf"/>
</dbReference>
<organism evidence="2 3">
    <name type="scientific">Leadbettera azotonutricia (strain ATCC BAA-888 / DSM 13862 / ZAS-9)</name>
    <name type="common">Treponema azotonutricium</name>
    <dbReference type="NCBI Taxonomy" id="545695"/>
    <lineage>
        <taxon>Bacteria</taxon>
        <taxon>Pseudomonadati</taxon>
        <taxon>Spirochaetota</taxon>
        <taxon>Spirochaetia</taxon>
        <taxon>Spirochaetales</taxon>
        <taxon>Breznakiellaceae</taxon>
        <taxon>Leadbettera</taxon>
    </lineage>
</organism>
<dbReference type="Gene3D" id="3.10.450.50">
    <property type="match status" value="1"/>
</dbReference>
<evidence type="ECO:0000259" key="1">
    <source>
        <dbReference type="Pfam" id="PF17775"/>
    </source>
</evidence>
<dbReference type="KEGG" id="taz:TREAZ_2724"/>
<dbReference type="InParanoid" id="F5YDP1"/>
<dbReference type="NCBIfam" id="NF002486">
    <property type="entry name" value="PRK01752.1"/>
    <property type="match status" value="1"/>
</dbReference>
<reference evidence="2 3" key="2">
    <citation type="journal article" date="2011" name="ISME J.">
        <title>RNA-seq reveals cooperative metabolic interactions between two termite-gut spirochete species in co-culture.</title>
        <authorList>
            <person name="Rosenthal A.Z."/>
            <person name="Matson E.G."/>
            <person name="Eldar A."/>
            <person name="Leadbetter J.R."/>
        </authorList>
    </citation>
    <scope>NUCLEOTIDE SEQUENCE [LARGE SCALE GENOMIC DNA]</scope>
    <source>
        <strain evidence="3">ATCC BAA-888 / DSM 13862 / ZAS-9</strain>
    </source>
</reference>
<dbReference type="PANTHER" id="PTHR33747">
    <property type="entry name" value="UPF0225 PROTEIN SCO1677"/>
    <property type="match status" value="1"/>
</dbReference>
<dbReference type="InterPro" id="IPR004027">
    <property type="entry name" value="SEC_C_motif"/>
</dbReference>
<proteinExistence type="predicted"/>
<gene>
    <name evidence="2" type="ordered locus">TREAZ_2724</name>
</gene>
<dbReference type="OrthoDB" id="9814022at2"/>
<dbReference type="Proteomes" id="UP000009222">
    <property type="component" value="Chromosome"/>
</dbReference>
<accession>F5YDP1</accession>
<protein>
    <submittedName>
        <fullName evidence="2">SEC-C domain protein</fullName>
    </submittedName>
</protein>